<dbReference type="Pfam" id="PF01363">
    <property type="entry name" value="FYVE"/>
    <property type="match status" value="1"/>
</dbReference>
<dbReference type="KEGG" id="vde:111245830"/>
<dbReference type="GO" id="GO:0005737">
    <property type="term" value="C:cytoplasm"/>
    <property type="evidence" value="ECO:0007669"/>
    <property type="project" value="TreeGrafter"/>
</dbReference>
<keyword evidence="3" id="KW-0862">Zinc</keyword>
<dbReference type="PROSITE" id="PS50826">
    <property type="entry name" value="RUN"/>
    <property type="match status" value="1"/>
</dbReference>
<organism evidence="9 10">
    <name type="scientific">Varroa destructor</name>
    <name type="common">Honeybee mite</name>
    <dbReference type="NCBI Taxonomy" id="109461"/>
    <lineage>
        <taxon>Eukaryota</taxon>
        <taxon>Metazoa</taxon>
        <taxon>Ecdysozoa</taxon>
        <taxon>Arthropoda</taxon>
        <taxon>Chelicerata</taxon>
        <taxon>Arachnida</taxon>
        <taxon>Acari</taxon>
        <taxon>Parasitiformes</taxon>
        <taxon>Mesostigmata</taxon>
        <taxon>Gamasina</taxon>
        <taxon>Dermanyssoidea</taxon>
        <taxon>Varroidae</taxon>
        <taxon>Varroa</taxon>
    </lineage>
</organism>
<dbReference type="OMA" id="IRHDECI"/>
<dbReference type="Pfam" id="PF02759">
    <property type="entry name" value="RUN"/>
    <property type="match status" value="1"/>
</dbReference>
<dbReference type="GO" id="GO:0008270">
    <property type="term" value="F:zinc ion binding"/>
    <property type="evidence" value="ECO:0007669"/>
    <property type="project" value="UniProtKB-KW"/>
</dbReference>
<dbReference type="InParanoid" id="A0A7M7JDW9"/>
<protein>
    <recommendedName>
        <fullName evidence="11">RUN and FYVE domain-containing protein 2</fullName>
    </recommendedName>
</protein>
<dbReference type="InterPro" id="IPR017455">
    <property type="entry name" value="Znf_FYVE-rel"/>
</dbReference>
<evidence type="ECO:0000313" key="9">
    <source>
        <dbReference type="EnsemblMetazoa" id="XP_022650416"/>
    </source>
</evidence>
<accession>A0A7M7JDW9</accession>
<dbReference type="FunCoup" id="A0A7M7JDW9">
    <property type="interactions" value="1474"/>
</dbReference>
<feature type="coiled-coil region" evidence="6">
    <location>
        <begin position="218"/>
        <end position="245"/>
    </location>
</feature>
<dbReference type="InterPro" id="IPR047335">
    <property type="entry name" value="RUFY1-3"/>
</dbReference>
<evidence type="ECO:0000256" key="4">
    <source>
        <dbReference type="ARBA" id="ARBA00023054"/>
    </source>
</evidence>
<dbReference type="InterPro" id="IPR011011">
    <property type="entry name" value="Znf_FYVE_PHD"/>
</dbReference>
<evidence type="ECO:0000256" key="1">
    <source>
        <dbReference type="ARBA" id="ARBA00022723"/>
    </source>
</evidence>
<evidence type="ECO:0000256" key="3">
    <source>
        <dbReference type="ARBA" id="ARBA00022833"/>
    </source>
</evidence>
<dbReference type="CDD" id="cd17681">
    <property type="entry name" value="RUN_RUFY1_like"/>
    <property type="match status" value="1"/>
</dbReference>
<evidence type="ECO:0000259" key="8">
    <source>
        <dbReference type="PROSITE" id="PS50826"/>
    </source>
</evidence>
<dbReference type="InterPro" id="IPR037213">
    <property type="entry name" value="Run_dom_sf"/>
</dbReference>
<dbReference type="RefSeq" id="XP_022650416.1">
    <property type="nucleotide sequence ID" value="XM_022794681.1"/>
</dbReference>
<keyword evidence="4 6" id="KW-0175">Coiled coil</keyword>
<dbReference type="SUPFAM" id="SSF57903">
    <property type="entry name" value="FYVE/PHD zinc finger"/>
    <property type="match status" value="1"/>
</dbReference>
<dbReference type="InterPro" id="IPR013083">
    <property type="entry name" value="Znf_RING/FYVE/PHD"/>
</dbReference>
<dbReference type="InterPro" id="IPR000306">
    <property type="entry name" value="Znf_FYVE"/>
</dbReference>
<keyword evidence="10" id="KW-1185">Reference proteome</keyword>
<reference evidence="9" key="1">
    <citation type="submission" date="2021-01" db="UniProtKB">
        <authorList>
            <consortium name="EnsemblMetazoa"/>
        </authorList>
    </citation>
    <scope>IDENTIFICATION</scope>
</reference>
<keyword evidence="1" id="KW-0479">Metal-binding</keyword>
<dbReference type="InterPro" id="IPR004012">
    <property type="entry name" value="Run_dom"/>
</dbReference>
<dbReference type="GeneID" id="111245830"/>
<evidence type="ECO:0000313" key="10">
    <source>
        <dbReference type="Proteomes" id="UP000594260"/>
    </source>
</evidence>
<dbReference type="OrthoDB" id="79871at2759"/>
<evidence type="ECO:0000256" key="2">
    <source>
        <dbReference type="ARBA" id="ARBA00022771"/>
    </source>
</evidence>
<dbReference type="PROSITE" id="PS50178">
    <property type="entry name" value="ZF_FYVE"/>
    <property type="match status" value="1"/>
</dbReference>
<sequence>MSSSLVERQNLVSLVKLCVRDLLDSALQSDKREVDSGCIHLRNFLNLMENVLKHQIKCGSRRSSAITALLSVSPDPDRTLWSLLESIPGAEHTTESVRHMPSIHTPLGRCRAWIRMALMQKHLADYIAQLQDCNEILNQIYHEGALMRSDEYALVCGLLVGVNVVDFNFFLKDEELDFVDTTIAFEPYLRGDVYSQINDENIAKESTAEEFQTVLDQKNYMEELNKQLNTTVDRLRKENEEFRSKCHSIDTAEDLAQQLQDVKNINLKLFDKLQAANSEKDDTKARFAVVEKERDDAIVRSNELESKLLLVEIERRISRDTQEDLEGCKRQNVLLESDLKIEREWRKQLQGTNHQLMQKTEQLTQEVALLKSHLKQLEAYRKKCEELDKTLEEMGAKLCDVQIETEELKEKANNNISTWQDDKEAESCSACEKPFSVSRRRHHCRKCGQIFCGQCSEGSMPLIRGGKPVRVCDSCQRELLQMYSVNSAAVQPRKSSLTKSSSINSTAQAVCINNTNGLGTI</sequence>
<dbReference type="PANTHER" id="PTHR45956">
    <property type="entry name" value="RUN AND FYVE DOMAIN-CONTAINING PROTEIN 2-LIKE PROTEIN"/>
    <property type="match status" value="1"/>
</dbReference>
<evidence type="ECO:0000256" key="6">
    <source>
        <dbReference type="SAM" id="Coils"/>
    </source>
</evidence>
<feature type="domain" description="RUN" evidence="8">
    <location>
        <begin position="35"/>
        <end position="174"/>
    </location>
</feature>
<keyword evidence="2 5" id="KW-0863">Zinc-finger</keyword>
<dbReference type="AlphaFoldDB" id="A0A7M7JDW9"/>
<dbReference type="PANTHER" id="PTHR45956:SF6">
    <property type="entry name" value="RUN DOMAIN-CONTAINING PROTEIN"/>
    <property type="match status" value="1"/>
</dbReference>
<evidence type="ECO:0000259" key="7">
    <source>
        <dbReference type="PROSITE" id="PS50178"/>
    </source>
</evidence>
<feature type="domain" description="FYVE-type" evidence="7">
    <location>
        <begin position="422"/>
        <end position="480"/>
    </location>
</feature>
<dbReference type="Gene3D" id="3.30.40.10">
    <property type="entry name" value="Zinc/RING finger domain, C3HC4 (zinc finger)"/>
    <property type="match status" value="1"/>
</dbReference>
<name>A0A7M7JDW9_VARDE</name>
<evidence type="ECO:0000256" key="5">
    <source>
        <dbReference type="PROSITE-ProRule" id="PRU00091"/>
    </source>
</evidence>
<dbReference type="SMART" id="SM00064">
    <property type="entry name" value="FYVE"/>
    <property type="match status" value="1"/>
</dbReference>
<dbReference type="Gene3D" id="1.20.58.900">
    <property type="match status" value="1"/>
</dbReference>
<proteinExistence type="predicted"/>
<evidence type="ECO:0008006" key="11">
    <source>
        <dbReference type="Google" id="ProtNLM"/>
    </source>
</evidence>
<feature type="coiled-coil region" evidence="6">
    <location>
        <begin position="346"/>
        <end position="397"/>
    </location>
</feature>
<dbReference type="EnsemblMetazoa" id="XM_022794681">
    <property type="protein sequence ID" value="XP_022650416"/>
    <property type="gene ID" value="LOC111245830"/>
</dbReference>
<dbReference type="SMART" id="SM00593">
    <property type="entry name" value="RUN"/>
    <property type="match status" value="1"/>
</dbReference>
<dbReference type="CDD" id="cd15721">
    <property type="entry name" value="FYVE_RUFY1_like"/>
    <property type="match status" value="1"/>
</dbReference>
<dbReference type="SUPFAM" id="SSF140741">
    <property type="entry name" value="RUN domain-like"/>
    <property type="match status" value="1"/>
</dbReference>
<dbReference type="Proteomes" id="UP000594260">
    <property type="component" value="Unplaced"/>
</dbReference>